<dbReference type="PANTHER" id="PTHR43143">
    <property type="entry name" value="METALLOPHOSPHOESTERASE, CALCINEURIN SUPERFAMILY"/>
    <property type="match status" value="1"/>
</dbReference>
<proteinExistence type="predicted"/>
<name>A0ABS3W457_9BACL</name>
<dbReference type="Gene3D" id="3.60.21.10">
    <property type="match status" value="1"/>
</dbReference>
<dbReference type="EMBL" id="JAGGDJ010000001">
    <property type="protein sequence ID" value="MBO7743085.1"/>
    <property type="molecule type" value="Genomic_DNA"/>
</dbReference>
<dbReference type="SUPFAM" id="SSF56300">
    <property type="entry name" value="Metallo-dependent phosphatases"/>
    <property type="match status" value="1"/>
</dbReference>
<keyword evidence="3" id="KW-1185">Reference proteome</keyword>
<dbReference type="PANTHER" id="PTHR43143:SF1">
    <property type="entry name" value="SERINE_THREONINE-PROTEIN PHOSPHATASE CPPED1"/>
    <property type="match status" value="1"/>
</dbReference>
<accession>A0ABS3W457</accession>
<dbReference type="RefSeq" id="WP_208846027.1">
    <property type="nucleotide sequence ID" value="NZ_JAGGDJ010000001.1"/>
</dbReference>
<evidence type="ECO:0000313" key="2">
    <source>
        <dbReference type="EMBL" id="MBO7743085.1"/>
    </source>
</evidence>
<dbReference type="InterPro" id="IPR004843">
    <property type="entry name" value="Calcineurin-like_PHP"/>
</dbReference>
<dbReference type="Proteomes" id="UP000670947">
    <property type="component" value="Unassembled WGS sequence"/>
</dbReference>
<dbReference type="Pfam" id="PF00149">
    <property type="entry name" value="Metallophos"/>
    <property type="match status" value="1"/>
</dbReference>
<dbReference type="InterPro" id="IPR029052">
    <property type="entry name" value="Metallo-depent_PP-like"/>
</dbReference>
<sequence length="278" mass="31364">MTILHVTDCHLTEYDEREPEEIRDTARTRAEAFKSQLAGEGTALENFRRLIERASEQGEGERAGKIDFTVFTGDIIDFPSQANLETLRDAFSRLPSPYLYTLGNHDWNFGAACTDEDRQAAYPMFREWSSAVPGCEVRELDGVKLIAIDNGNYQVTQEQFDAVSEAASSGLPYLLFMHIPLYVQGLVKDVVKKWGAPIMMGAAGWDPDVREAWQVRHQDDSTGAFCRWLGSPDSGDIRGIFCGHVHLDHIDAFREGRYQYVTAPGYTNHSRLIRLIPE</sequence>
<reference evidence="2 3" key="1">
    <citation type="submission" date="2021-03" db="EMBL/GenBank/DDBJ databases">
        <title>Paenibacillus artemisicola MWE-103 whole genome sequence.</title>
        <authorList>
            <person name="Ham Y.J."/>
        </authorList>
    </citation>
    <scope>NUCLEOTIDE SEQUENCE [LARGE SCALE GENOMIC DNA]</scope>
    <source>
        <strain evidence="2 3">MWE-103</strain>
    </source>
</reference>
<gene>
    <name evidence="2" type="ORF">I8J29_02670</name>
</gene>
<evidence type="ECO:0000313" key="3">
    <source>
        <dbReference type="Proteomes" id="UP000670947"/>
    </source>
</evidence>
<organism evidence="2 3">
    <name type="scientific">Paenibacillus artemisiicola</name>
    <dbReference type="NCBI Taxonomy" id="1172618"/>
    <lineage>
        <taxon>Bacteria</taxon>
        <taxon>Bacillati</taxon>
        <taxon>Bacillota</taxon>
        <taxon>Bacilli</taxon>
        <taxon>Bacillales</taxon>
        <taxon>Paenibacillaceae</taxon>
        <taxon>Paenibacillus</taxon>
    </lineage>
</organism>
<feature type="domain" description="Calcineurin-like phosphoesterase" evidence="1">
    <location>
        <begin position="1"/>
        <end position="246"/>
    </location>
</feature>
<evidence type="ECO:0000259" key="1">
    <source>
        <dbReference type="Pfam" id="PF00149"/>
    </source>
</evidence>
<comment type="caution">
    <text evidence="2">The sequence shown here is derived from an EMBL/GenBank/DDBJ whole genome shotgun (WGS) entry which is preliminary data.</text>
</comment>
<protein>
    <submittedName>
        <fullName evidence="2">Metallophosphoesterase</fullName>
    </submittedName>
</protein>
<dbReference type="InterPro" id="IPR051918">
    <property type="entry name" value="STPP_CPPED1"/>
</dbReference>